<keyword evidence="6" id="KW-0479">Metal-binding</keyword>
<keyword evidence="4" id="KW-0548">Nucleotidyltransferase</keyword>
<dbReference type="InterPro" id="IPR008921">
    <property type="entry name" value="DNA_pol3_clamp-load_cplx_C"/>
</dbReference>
<dbReference type="InterPro" id="IPR045085">
    <property type="entry name" value="HLD_clamp_pol_III_gamma_tau"/>
</dbReference>
<keyword evidence="9" id="KW-0067">ATP-binding</keyword>
<evidence type="ECO:0000256" key="1">
    <source>
        <dbReference type="ARBA" id="ARBA00006360"/>
    </source>
</evidence>
<gene>
    <name evidence="14" type="ORF">DPCES_0203</name>
</gene>
<dbReference type="AlphaFoldDB" id="A0A098AVG7"/>
<keyword evidence="3" id="KW-0808">Transferase</keyword>
<dbReference type="GO" id="GO:0006261">
    <property type="term" value="P:DNA-templated DNA replication"/>
    <property type="evidence" value="ECO:0007669"/>
    <property type="project" value="TreeGrafter"/>
</dbReference>
<dbReference type="InterPro" id="IPR003593">
    <property type="entry name" value="AAA+_ATPase"/>
</dbReference>
<keyword evidence="5" id="KW-0235">DNA replication</keyword>
<dbReference type="CDD" id="cd00009">
    <property type="entry name" value="AAA"/>
    <property type="match status" value="1"/>
</dbReference>
<dbReference type="InterPro" id="IPR050238">
    <property type="entry name" value="DNA_Rep/Repair_Clamp_Loader"/>
</dbReference>
<dbReference type="Pfam" id="PF13177">
    <property type="entry name" value="DNA_pol3_delta2"/>
    <property type="match status" value="1"/>
</dbReference>
<sequence>MAYLALYREWRPKNFKDMVGQDHVTKTLTNALMQSKVAHAYLFSGPRGTGKTTTAKVLAKALNCEHREGVEPCNQCAFCLSIDQGSAMEVFEIDAASNRGIDEIRDLRDKVRLSAGESKYKVYIIDEVHMLTTEAFNALLKTLEEPPERVVFILATTEVHKIPLTILSRVQRFEFHRIPLEQIHSHLDKVCQTIGRDVEPEALQIIAQKSEGGLRDALSILDQCLLLDGKLGVEQVYQVLGMVGEEFSAQLVDHLLTGDYAKALGCLGEGINQGMDPRQIIRELLDYLRQALLYASTQAFPQIAPHLREHLAYQCQMLGLKTLLQWIGILLQGESQLKYAANARLAAELLLVQVIYNSQPGYSKESPQVLERLQELEEEIKNLSSGKSRQESKAEPVKKVKESREGGSEPPGHKKPELPSLQDKPVISQGGETSALSIEQVQGRWGDILEQVRKRKKSTHAFLMEGKPVELDGDSLVIVFKEGLSFHRDKVNQKENRETIEEVLQSILGKAFRLQSLLENEYGKDPKDSEQVEETKENPMIKKAADLFGADLLIVEE</sequence>
<dbReference type="Pfam" id="PF22608">
    <property type="entry name" value="DNAX_ATPase_lid"/>
    <property type="match status" value="1"/>
</dbReference>
<evidence type="ECO:0000256" key="7">
    <source>
        <dbReference type="ARBA" id="ARBA00022741"/>
    </source>
</evidence>
<dbReference type="EC" id="2.7.7.7" evidence="2"/>
<feature type="region of interest" description="Disordered" evidence="12">
    <location>
        <begin position="381"/>
        <end position="426"/>
    </location>
</feature>
<evidence type="ECO:0000256" key="3">
    <source>
        <dbReference type="ARBA" id="ARBA00022679"/>
    </source>
</evidence>
<evidence type="ECO:0000256" key="5">
    <source>
        <dbReference type="ARBA" id="ARBA00022705"/>
    </source>
</evidence>
<evidence type="ECO:0000259" key="13">
    <source>
        <dbReference type="SMART" id="SM00382"/>
    </source>
</evidence>
<reference evidence="14" key="1">
    <citation type="submission" date="2014-07" db="EMBL/GenBank/DDBJ databases">
        <authorList>
            <person name="Hornung V.Bastian."/>
        </authorList>
    </citation>
    <scope>NUCLEOTIDE SEQUENCE</scope>
    <source>
        <strain evidence="14">PCE-S</strain>
    </source>
</reference>
<feature type="compositionally biased region" description="Basic and acidic residues" evidence="12">
    <location>
        <begin position="388"/>
        <end position="417"/>
    </location>
</feature>
<evidence type="ECO:0000256" key="10">
    <source>
        <dbReference type="ARBA" id="ARBA00022932"/>
    </source>
</evidence>
<dbReference type="InterPro" id="IPR012763">
    <property type="entry name" value="DNA_pol_III_sug/sutau_N"/>
</dbReference>
<dbReference type="PATRIC" id="fig|49338.4.peg.216"/>
<dbReference type="InterPro" id="IPR001270">
    <property type="entry name" value="ClpA/B"/>
</dbReference>
<dbReference type="Gene3D" id="1.20.272.10">
    <property type="match status" value="1"/>
</dbReference>
<dbReference type="Pfam" id="PF20964">
    <property type="entry name" value="DnaX_C"/>
    <property type="match status" value="1"/>
</dbReference>
<comment type="catalytic activity">
    <reaction evidence="11">
        <text>DNA(n) + a 2'-deoxyribonucleoside 5'-triphosphate = DNA(n+1) + diphosphate</text>
        <dbReference type="Rhea" id="RHEA:22508"/>
        <dbReference type="Rhea" id="RHEA-COMP:17339"/>
        <dbReference type="Rhea" id="RHEA-COMP:17340"/>
        <dbReference type="ChEBI" id="CHEBI:33019"/>
        <dbReference type="ChEBI" id="CHEBI:61560"/>
        <dbReference type="ChEBI" id="CHEBI:173112"/>
        <dbReference type="EC" id="2.7.7.7"/>
    </reaction>
</comment>
<dbReference type="NCBIfam" id="TIGR02397">
    <property type="entry name" value="dnaX_nterm"/>
    <property type="match status" value="1"/>
</dbReference>
<evidence type="ECO:0000256" key="6">
    <source>
        <dbReference type="ARBA" id="ARBA00022723"/>
    </source>
</evidence>
<name>A0A098AVG7_DESHA</name>
<dbReference type="GO" id="GO:0005524">
    <property type="term" value="F:ATP binding"/>
    <property type="evidence" value="ECO:0007669"/>
    <property type="project" value="UniProtKB-KW"/>
</dbReference>
<evidence type="ECO:0000313" key="14">
    <source>
        <dbReference type="EMBL" id="CDX00090.1"/>
    </source>
</evidence>
<protein>
    <recommendedName>
        <fullName evidence="2">DNA-directed DNA polymerase</fullName>
        <ecNumber evidence="2">2.7.7.7</ecNumber>
    </recommendedName>
</protein>
<proteinExistence type="inferred from homology"/>
<accession>A0A098AVG7</accession>
<dbReference type="EMBL" id="LK996017">
    <property type="protein sequence ID" value="CDX00090.1"/>
    <property type="molecule type" value="Genomic_DNA"/>
</dbReference>
<dbReference type="InterPro" id="IPR022754">
    <property type="entry name" value="DNA_pol_III_gamma-3"/>
</dbReference>
<dbReference type="SMART" id="SM00382">
    <property type="entry name" value="AAA"/>
    <property type="match status" value="1"/>
</dbReference>
<evidence type="ECO:0000256" key="8">
    <source>
        <dbReference type="ARBA" id="ARBA00022833"/>
    </source>
</evidence>
<organism evidence="14">
    <name type="scientific">Desulfitobacterium hafniense</name>
    <name type="common">Desulfitobacterium frappieri</name>
    <dbReference type="NCBI Taxonomy" id="49338"/>
    <lineage>
        <taxon>Bacteria</taxon>
        <taxon>Bacillati</taxon>
        <taxon>Bacillota</taxon>
        <taxon>Clostridia</taxon>
        <taxon>Eubacteriales</taxon>
        <taxon>Desulfitobacteriaceae</taxon>
        <taxon>Desulfitobacterium</taxon>
    </lineage>
</organism>
<dbReference type="InterPro" id="IPR027417">
    <property type="entry name" value="P-loop_NTPase"/>
</dbReference>
<dbReference type="FunFam" id="3.40.50.300:FF:000014">
    <property type="entry name" value="DNA polymerase III subunit gamma/tau"/>
    <property type="match status" value="1"/>
</dbReference>
<dbReference type="GO" id="GO:0003677">
    <property type="term" value="F:DNA binding"/>
    <property type="evidence" value="ECO:0007669"/>
    <property type="project" value="InterPro"/>
</dbReference>
<evidence type="ECO:0000256" key="11">
    <source>
        <dbReference type="ARBA" id="ARBA00049244"/>
    </source>
</evidence>
<dbReference type="Pfam" id="PF12169">
    <property type="entry name" value="DNA_pol3_gamma3"/>
    <property type="match status" value="1"/>
</dbReference>
<dbReference type="FunFam" id="1.10.8.60:FF:000013">
    <property type="entry name" value="DNA polymerase III subunit gamma/tau"/>
    <property type="match status" value="1"/>
</dbReference>
<dbReference type="PANTHER" id="PTHR11669">
    <property type="entry name" value="REPLICATION FACTOR C / DNA POLYMERASE III GAMMA-TAU SUBUNIT"/>
    <property type="match status" value="1"/>
</dbReference>
<dbReference type="PANTHER" id="PTHR11669:SF0">
    <property type="entry name" value="PROTEIN STICHEL-LIKE 2"/>
    <property type="match status" value="1"/>
</dbReference>
<dbReference type="GO" id="GO:0046872">
    <property type="term" value="F:metal ion binding"/>
    <property type="evidence" value="ECO:0007669"/>
    <property type="project" value="UniProtKB-KW"/>
</dbReference>
<evidence type="ECO:0000256" key="9">
    <source>
        <dbReference type="ARBA" id="ARBA00022840"/>
    </source>
</evidence>
<evidence type="ECO:0000256" key="4">
    <source>
        <dbReference type="ARBA" id="ARBA00022695"/>
    </source>
</evidence>
<dbReference type="PRINTS" id="PR00300">
    <property type="entry name" value="CLPPROTEASEA"/>
</dbReference>
<dbReference type="GO" id="GO:0003887">
    <property type="term" value="F:DNA-directed DNA polymerase activity"/>
    <property type="evidence" value="ECO:0007669"/>
    <property type="project" value="UniProtKB-KW"/>
</dbReference>
<dbReference type="SUPFAM" id="SSF48019">
    <property type="entry name" value="post-AAA+ oligomerization domain-like"/>
    <property type="match status" value="1"/>
</dbReference>
<dbReference type="RefSeq" id="WP_208925145.1">
    <property type="nucleotide sequence ID" value="NZ_JAYFNZ010000012.1"/>
</dbReference>
<dbReference type="SUPFAM" id="SSF52540">
    <property type="entry name" value="P-loop containing nucleoside triphosphate hydrolases"/>
    <property type="match status" value="1"/>
</dbReference>
<comment type="similarity">
    <text evidence="1">Belongs to the DnaX/STICHEL family.</text>
</comment>
<dbReference type="Gene3D" id="1.10.8.60">
    <property type="match status" value="1"/>
</dbReference>
<dbReference type="GO" id="GO:0009360">
    <property type="term" value="C:DNA polymerase III complex"/>
    <property type="evidence" value="ECO:0007669"/>
    <property type="project" value="InterPro"/>
</dbReference>
<evidence type="ECO:0000256" key="2">
    <source>
        <dbReference type="ARBA" id="ARBA00012417"/>
    </source>
</evidence>
<dbReference type="CDD" id="cd18137">
    <property type="entry name" value="HLD_clamp_pol_III_gamma_tau"/>
    <property type="match status" value="1"/>
</dbReference>
<keyword evidence="7" id="KW-0547">Nucleotide-binding</keyword>
<dbReference type="Gene3D" id="3.40.50.300">
    <property type="entry name" value="P-loop containing nucleotide triphosphate hydrolases"/>
    <property type="match status" value="1"/>
</dbReference>
<evidence type="ECO:0000256" key="12">
    <source>
        <dbReference type="SAM" id="MobiDB-lite"/>
    </source>
</evidence>
<keyword evidence="10" id="KW-0239">DNA-directed DNA polymerase</keyword>
<dbReference type="NCBIfam" id="NF004046">
    <property type="entry name" value="PRK05563.1"/>
    <property type="match status" value="1"/>
</dbReference>
<feature type="domain" description="AAA+ ATPase" evidence="13">
    <location>
        <begin position="37"/>
        <end position="180"/>
    </location>
</feature>
<dbReference type="InterPro" id="IPR048448">
    <property type="entry name" value="DnaX-like_C"/>
</dbReference>
<keyword evidence="8" id="KW-0862">Zinc</keyword>